<dbReference type="InParanoid" id="A0A2K1R7I7"/>
<evidence type="ECO:0000256" key="9">
    <source>
        <dbReference type="PROSITE-ProRule" id="PRU01191"/>
    </source>
</evidence>
<dbReference type="InterPro" id="IPR055081">
    <property type="entry name" value="NLP1-9_GAF"/>
</dbReference>
<comment type="similarity">
    <text evidence="9">Belongs to the GRAS family.</text>
</comment>
<protein>
    <recommendedName>
        <fullName evidence="10">BED-type domain-containing protein</fullName>
    </recommendedName>
</protein>
<dbReference type="GO" id="GO:0009737">
    <property type="term" value="P:response to abscisic acid"/>
    <property type="evidence" value="ECO:0000318"/>
    <property type="project" value="GO_Central"/>
</dbReference>
<evidence type="ECO:0000256" key="6">
    <source>
        <dbReference type="ARBA" id="ARBA00023163"/>
    </source>
</evidence>
<feature type="region of interest" description="SAW" evidence="9">
    <location>
        <begin position="289"/>
        <end position="370"/>
    </location>
</feature>
<evidence type="ECO:0000256" key="2">
    <source>
        <dbReference type="ARBA" id="ARBA00022723"/>
    </source>
</evidence>
<evidence type="ECO:0000256" key="8">
    <source>
        <dbReference type="PROSITE-ProRule" id="PRU00027"/>
    </source>
</evidence>
<dbReference type="PROSITE" id="PS50808">
    <property type="entry name" value="ZF_BED"/>
    <property type="match status" value="1"/>
</dbReference>
<dbReference type="GO" id="GO:0009867">
    <property type="term" value="P:jasmonic acid mediated signaling pathway"/>
    <property type="evidence" value="ECO:0000318"/>
    <property type="project" value="GO_Central"/>
</dbReference>
<accession>A0A2K1R7I7</accession>
<dbReference type="GO" id="GO:0042538">
    <property type="term" value="P:hyperosmotic salinity response"/>
    <property type="evidence" value="ECO:0000318"/>
    <property type="project" value="GO_Central"/>
</dbReference>
<dbReference type="STRING" id="3694.A0A2K1R7I7"/>
<dbReference type="GO" id="GO:0009938">
    <property type="term" value="P:negative regulation of gibberellic acid mediated signaling pathway"/>
    <property type="evidence" value="ECO:0000318"/>
    <property type="project" value="GO_Central"/>
</dbReference>
<evidence type="ECO:0000256" key="5">
    <source>
        <dbReference type="ARBA" id="ARBA00023015"/>
    </source>
</evidence>
<reference evidence="11" key="2">
    <citation type="submission" date="2017-07" db="EMBL/GenBank/DDBJ databases">
        <title>WGS assembly of Populus trichocarpa.</title>
        <authorList>
            <person name="Tuskan G."/>
            <person name="Difazio S."/>
            <person name="Jansson S."/>
            <person name="Bohlmann J."/>
            <person name="Grigoriev I."/>
            <person name="Hellsten U."/>
            <person name="Putnam N."/>
            <person name="Ralph S."/>
            <person name="Rombauts S."/>
            <person name="Salamov A."/>
            <person name="Schein J."/>
            <person name="Sterck L."/>
            <person name="Aerts A."/>
            <person name="Bhalerao R."/>
            <person name="Bhalerao R."/>
            <person name="Blaudez D."/>
            <person name="Boerjan W."/>
            <person name="Brun A."/>
            <person name="Brunner A."/>
            <person name="Busov V."/>
            <person name="Campbell M."/>
            <person name="Carlson J."/>
            <person name="Chalot M."/>
            <person name="Chapman J."/>
            <person name="Chen G."/>
            <person name="Cooper D."/>
            <person name="Coutinho P."/>
            <person name="Couturier J."/>
            <person name="Covert S."/>
            <person name="Cronk Q."/>
            <person name="Cunningham R."/>
            <person name="Davis J."/>
            <person name="Degroeve S."/>
            <person name="Dejardin A."/>
            <person name="Depamphilis C."/>
            <person name="Detter J."/>
            <person name="Dirks B."/>
            <person name="Dubchak I."/>
            <person name="Duplessis S."/>
            <person name="Ehlting J."/>
            <person name="Ellis B."/>
            <person name="Gendler K."/>
            <person name="Goodstein D."/>
            <person name="Gribskov M."/>
            <person name="Grimwood J."/>
            <person name="Groover A."/>
            <person name="Gunter L."/>
            <person name="Hamberger B."/>
            <person name="Heinze B."/>
            <person name="Helariutta Y."/>
            <person name="Henrissat B."/>
            <person name="Holligan D."/>
            <person name="Holt R."/>
            <person name="Huang W."/>
            <person name="Islam-Faridi N."/>
            <person name="Jones S."/>
            <person name="Jones-Rhoades M."/>
            <person name="Jorgensen R."/>
            <person name="Joshi C."/>
            <person name="Kangasjarvi J."/>
            <person name="Karlsson J."/>
            <person name="Kelleher C."/>
            <person name="Kirkpatrick R."/>
            <person name="Kirst M."/>
            <person name="Kohler A."/>
            <person name="Kalluri U."/>
            <person name="Larimer F."/>
            <person name="Leebens-Mack J."/>
            <person name="Leple J."/>
            <person name="Locascio P."/>
            <person name="Lou Y."/>
            <person name="Lucas S."/>
            <person name="Martin F."/>
            <person name="Montanini B."/>
            <person name="Napoli C."/>
            <person name="Nelson D."/>
            <person name="Nelson C."/>
            <person name="Nieminen K."/>
            <person name="Nilsson O."/>
            <person name="Pereda V."/>
            <person name="Peter G."/>
            <person name="Philippe R."/>
            <person name="Pilate G."/>
            <person name="Poliakov A."/>
            <person name="Razumovskaya J."/>
            <person name="Richardson P."/>
            <person name="Rinaldi C."/>
            <person name="Ritland K."/>
            <person name="Rouze P."/>
            <person name="Ryaboy D."/>
            <person name="Schmutz J."/>
            <person name="Schrader J."/>
            <person name="Segerman B."/>
            <person name="Shin H."/>
            <person name="Siddiqui A."/>
            <person name="Sterky F."/>
            <person name="Terry A."/>
            <person name="Tsai C."/>
            <person name="Uberbacher E."/>
            <person name="Unneberg P."/>
            <person name="Vahala J."/>
            <person name="Wall K."/>
            <person name="Wessler S."/>
            <person name="Yang G."/>
            <person name="Yin T."/>
            <person name="Douglas C."/>
            <person name="Marra M."/>
            <person name="Sandberg G."/>
            <person name="Van De Peer Y."/>
            <person name="Rokhsar D."/>
        </authorList>
    </citation>
    <scope>NUCLEOTIDE SEQUENCE</scope>
    <source>
        <strain evidence="11">Nisqually-1</strain>
    </source>
</reference>
<proteinExistence type="inferred from homology"/>
<dbReference type="PANTHER" id="PTHR31636">
    <property type="entry name" value="OSJNBA0084A10.13 PROTEIN-RELATED"/>
    <property type="match status" value="1"/>
</dbReference>
<keyword evidence="7" id="KW-0539">Nucleus</keyword>
<keyword evidence="5" id="KW-0805">Transcription regulation</keyword>
<keyword evidence="3 8" id="KW-0863">Zinc-finger</keyword>
<gene>
    <name evidence="11" type="ORF">POPTR_T078300</name>
</gene>
<feature type="short sequence motif" description="LXXLL motif" evidence="9">
    <location>
        <begin position="204"/>
        <end position="208"/>
    </location>
</feature>
<organism evidence="11">
    <name type="scientific">Populus trichocarpa</name>
    <name type="common">Western balsam poplar</name>
    <name type="synonym">Populus balsamifera subsp. trichocarpa</name>
    <dbReference type="NCBI Taxonomy" id="3694"/>
    <lineage>
        <taxon>Eukaryota</taxon>
        <taxon>Viridiplantae</taxon>
        <taxon>Streptophyta</taxon>
        <taxon>Embryophyta</taxon>
        <taxon>Tracheophyta</taxon>
        <taxon>Spermatophyta</taxon>
        <taxon>Magnoliopsida</taxon>
        <taxon>eudicotyledons</taxon>
        <taxon>Gunneridae</taxon>
        <taxon>Pentapetalae</taxon>
        <taxon>rosids</taxon>
        <taxon>fabids</taxon>
        <taxon>Malpighiales</taxon>
        <taxon>Salicaceae</taxon>
        <taxon>Saliceae</taxon>
        <taxon>Populus</taxon>
    </lineage>
</organism>
<dbReference type="GO" id="GO:0005634">
    <property type="term" value="C:nucleus"/>
    <property type="evidence" value="ECO:0000318"/>
    <property type="project" value="GO_Central"/>
</dbReference>
<feature type="domain" description="BED-type" evidence="10">
    <location>
        <begin position="696"/>
        <end position="747"/>
    </location>
</feature>
<dbReference type="Pfam" id="PF22922">
    <property type="entry name" value="GAF_NLP"/>
    <property type="match status" value="1"/>
</dbReference>
<dbReference type="GO" id="GO:0003700">
    <property type="term" value="F:DNA-binding transcription factor activity"/>
    <property type="evidence" value="ECO:0000318"/>
    <property type="project" value="GO_Central"/>
</dbReference>
<dbReference type="SUPFAM" id="SSF57667">
    <property type="entry name" value="beta-beta-alpha zinc fingers"/>
    <property type="match status" value="1"/>
</dbReference>
<name>A0A2K1R7I7_POPTR</name>
<comment type="caution">
    <text evidence="9">Lacks conserved residue(s) required for the propagation of feature annotation.</text>
</comment>
<dbReference type="GO" id="GO:0010187">
    <property type="term" value="P:negative regulation of seed germination"/>
    <property type="evidence" value="ECO:0000318"/>
    <property type="project" value="GO_Central"/>
</dbReference>
<dbReference type="Pfam" id="PF02892">
    <property type="entry name" value="zf-BED"/>
    <property type="match status" value="1"/>
</dbReference>
<dbReference type="PROSITE" id="PS50985">
    <property type="entry name" value="GRAS"/>
    <property type="match status" value="1"/>
</dbReference>
<dbReference type="InterPro" id="IPR003656">
    <property type="entry name" value="Znf_BED"/>
</dbReference>
<dbReference type="GO" id="GO:0006355">
    <property type="term" value="P:regulation of DNA-templated transcription"/>
    <property type="evidence" value="ECO:0000318"/>
    <property type="project" value="GO_Central"/>
</dbReference>
<keyword evidence="6" id="KW-0804">Transcription</keyword>
<keyword evidence="2" id="KW-0479">Metal-binding</keyword>
<dbReference type="GO" id="GO:0009863">
    <property type="term" value="P:salicylic acid mediated signaling pathway"/>
    <property type="evidence" value="ECO:0000318"/>
    <property type="project" value="GO_Central"/>
</dbReference>
<dbReference type="EMBL" id="KZ623390">
    <property type="protein sequence ID" value="PNS23246.1"/>
    <property type="molecule type" value="Genomic_DNA"/>
</dbReference>
<dbReference type="AlphaFoldDB" id="A0A2K1R7I7"/>
<evidence type="ECO:0000256" key="3">
    <source>
        <dbReference type="ARBA" id="ARBA00022771"/>
    </source>
</evidence>
<dbReference type="GO" id="GO:0043565">
    <property type="term" value="F:sequence-specific DNA binding"/>
    <property type="evidence" value="ECO:0000318"/>
    <property type="project" value="GO_Central"/>
</dbReference>
<sequence length="747" mass="85499">MATPGFNKLLDCAKAIEVGDLHLADSLIKDILTDNDDKLVKYCAEALVRRVYKLYPRNPRPLVPSCTDLRCNMDYQFFPFFWFSELTTRNTIVDALTGKKRVQVIDFSLMANGRRWCLLLDDYLKQSSDAISFHLTSIGPILSKKGDYLNEILEKLPKEAKKLPIEFEVKHMVASSPAEMVEAALKLERSSEDETIVVRWEFELHKLLALPGAIETVLSKLKELKPEIMIVVEQEASLNGQDFLECFTKSFRYHSIIFDSLGKDNFEHGNHSKVLWEMYFRRQISNLVAQEGTDQIVRHQTFAEWRDRFCRSGFRHVRLQNQFKGTFFGHLPEYHIEEMNRHPVLYRHDDQLLFTSAWKSYPTQLNSESLDNWNQESAMGDGNIMQIESSSLLILSGTVSSSAFLEDQPDDEHIIMEGKVWSPECISINQVAASAKIFDMLEYICHVNYLPLALTWMSDRRILRLEKSACYLNDSTMVEFMEACGEHHLEEGKGVAGKALQSNSMYFVSDISKLDVKDYPFIFEAWDFGLRGVVAIKLESVYVSSIDYVVEFFLPLEMKGISGQRLLINEITNILQKNSRNSWKVCTQELNGFNISSEVEVTMEEVGTSNIRPAAISDSPPLALSEIGSLNSSQIRELCNIFKPTGDGVEVPEAHDQEFEEQNSVFGPQAYQFPDSDELVGMDSSHINTSRTSKRRRTSEVWQYFDEVREDGEVWAKCRSCSTKYRGESTRGTTNLRKHLRSCPGKK</sequence>
<evidence type="ECO:0000256" key="7">
    <source>
        <dbReference type="ARBA" id="ARBA00023242"/>
    </source>
</evidence>
<dbReference type="InterPro" id="IPR036236">
    <property type="entry name" value="Znf_C2H2_sf"/>
</dbReference>
<dbReference type="Pfam" id="PF03514">
    <property type="entry name" value="GRAS"/>
    <property type="match status" value="1"/>
</dbReference>
<evidence type="ECO:0000256" key="4">
    <source>
        <dbReference type="ARBA" id="ARBA00022833"/>
    </source>
</evidence>
<evidence type="ECO:0000256" key="1">
    <source>
        <dbReference type="ARBA" id="ARBA00004123"/>
    </source>
</evidence>
<evidence type="ECO:0000259" key="10">
    <source>
        <dbReference type="PROSITE" id="PS50808"/>
    </source>
</evidence>
<comment type="subcellular location">
    <subcellularLocation>
        <location evidence="1">Nucleus</location>
    </subcellularLocation>
</comment>
<dbReference type="GO" id="GO:0009723">
    <property type="term" value="P:response to ethylene"/>
    <property type="evidence" value="ECO:0000318"/>
    <property type="project" value="GO_Central"/>
</dbReference>
<dbReference type="SMR" id="A0A2K1R7I7"/>
<keyword evidence="4" id="KW-0862">Zinc</keyword>
<dbReference type="InterPro" id="IPR005202">
    <property type="entry name" value="TF_GRAS"/>
</dbReference>
<dbReference type="GO" id="GO:2000377">
    <property type="term" value="P:regulation of reactive oxygen species metabolic process"/>
    <property type="evidence" value="ECO:0000318"/>
    <property type="project" value="GO_Central"/>
</dbReference>
<evidence type="ECO:0000313" key="11">
    <source>
        <dbReference type="EMBL" id="PNS23246.1"/>
    </source>
</evidence>
<dbReference type="GO" id="GO:2000033">
    <property type="term" value="P:regulation of seed dormancy process"/>
    <property type="evidence" value="ECO:0000318"/>
    <property type="project" value="GO_Central"/>
</dbReference>
<dbReference type="GO" id="GO:0008270">
    <property type="term" value="F:zinc ion binding"/>
    <property type="evidence" value="ECO:0007669"/>
    <property type="project" value="UniProtKB-KW"/>
</dbReference>
<dbReference type="SMART" id="SM00614">
    <property type="entry name" value="ZnF_BED"/>
    <property type="match status" value="1"/>
</dbReference>
<reference evidence="11" key="1">
    <citation type="journal article" date="2006" name="Science">
        <title>The genome of black cottonwood, Populus trichocarpa (Torr. &amp; Gray).</title>
        <authorList>
            <person name="Tuskan G.A."/>
            <person name="Difazio S."/>
            <person name="Jansson S."/>
            <person name="Bohlmann J."/>
            <person name="Grigoriev I."/>
            <person name="Hellsten U."/>
            <person name="Putnam N."/>
            <person name="Ralph S."/>
            <person name="Rombauts S."/>
            <person name="Salamov A."/>
            <person name="Schein J."/>
            <person name="Sterck L."/>
            <person name="Aerts A."/>
            <person name="Bhalerao R.R."/>
            <person name="Bhalerao R.P."/>
            <person name="Blaudez D."/>
            <person name="Boerjan W."/>
            <person name="Brun A."/>
            <person name="Brunner A."/>
            <person name="Busov V."/>
            <person name="Campbell M."/>
            <person name="Carlson J."/>
            <person name="Chalot M."/>
            <person name="Chapman J."/>
            <person name="Chen G.L."/>
            <person name="Cooper D."/>
            <person name="Coutinho P.M."/>
            <person name="Couturier J."/>
            <person name="Covert S."/>
            <person name="Cronk Q."/>
            <person name="Cunningham R."/>
            <person name="Davis J."/>
            <person name="Degroeve S."/>
            <person name="Dejardin A."/>
            <person name="Depamphilis C."/>
            <person name="Detter J."/>
            <person name="Dirks B."/>
            <person name="Dubchak I."/>
            <person name="Duplessis S."/>
            <person name="Ehlting J."/>
            <person name="Ellis B."/>
            <person name="Gendler K."/>
            <person name="Goodstein D."/>
            <person name="Gribskov M."/>
            <person name="Grimwood J."/>
            <person name="Groover A."/>
            <person name="Gunter L."/>
            <person name="Hamberger B."/>
            <person name="Heinze B."/>
            <person name="Helariutta Y."/>
            <person name="Henrissat B."/>
            <person name="Holligan D."/>
            <person name="Holt R."/>
            <person name="Huang W."/>
            <person name="Islam-Faridi N."/>
            <person name="Jones S."/>
            <person name="Jones-Rhoades M."/>
            <person name="Jorgensen R."/>
            <person name="Joshi C."/>
            <person name="Kangasjarvi J."/>
            <person name="Karlsson J."/>
            <person name="Kelleher C."/>
            <person name="Kirkpatrick R."/>
            <person name="Kirst M."/>
            <person name="Kohler A."/>
            <person name="Kalluri U."/>
            <person name="Larimer F."/>
            <person name="Leebens-Mack J."/>
            <person name="Leple J.C."/>
            <person name="Locascio P."/>
            <person name="Lou Y."/>
            <person name="Lucas S."/>
            <person name="Martin F."/>
            <person name="Montanini B."/>
            <person name="Napoli C."/>
            <person name="Nelson D.R."/>
            <person name="Nelson C."/>
            <person name="Nieminen K."/>
            <person name="Nilsson O."/>
            <person name="Pereda V."/>
            <person name="Peter G."/>
            <person name="Philippe R."/>
            <person name="Pilate G."/>
            <person name="Poliakov A."/>
            <person name="Razumovskaya J."/>
            <person name="Richardson P."/>
            <person name="Rinaldi C."/>
            <person name="Ritland K."/>
            <person name="Rouze P."/>
            <person name="Ryaboy D."/>
            <person name="Schmutz J."/>
            <person name="Schrader J."/>
            <person name="Segerman B."/>
            <person name="Shin H."/>
            <person name="Siddiqui A."/>
            <person name="Sterky F."/>
            <person name="Terry A."/>
            <person name="Tsai C.J."/>
            <person name="Uberbacher E."/>
            <person name="Unneberg P."/>
            <person name="Vahala J."/>
            <person name="Wall K."/>
            <person name="Wessler S."/>
            <person name="Yang G."/>
            <person name="Yin T."/>
            <person name="Douglas C."/>
            <person name="Marra M."/>
            <person name="Sandberg G."/>
            <person name="Van de Peer Y."/>
            <person name="Rokhsar D."/>
        </authorList>
    </citation>
    <scope>NUCLEOTIDE SEQUENCE [LARGE SCALE GENOMIC DNA]</scope>
    <source>
        <strain evidence="11">Nisqually-1</strain>
    </source>
</reference>